<gene>
    <name evidence="4" type="ORF">SI8410_04005681</name>
</gene>
<dbReference type="InterPro" id="IPR046960">
    <property type="entry name" value="PPR_At4g14850-like_plant"/>
</dbReference>
<evidence type="ECO:0000313" key="5">
    <source>
        <dbReference type="Proteomes" id="UP000663760"/>
    </source>
</evidence>
<evidence type="ECO:0000256" key="1">
    <source>
        <dbReference type="ARBA" id="ARBA00022737"/>
    </source>
</evidence>
<feature type="repeat" description="PPR" evidence="2">
    <location>
        <begin position="231"/>
        <end position="261"/>
    </location>
</feature>
<dbReference type="GO" id="GO:0003723">
    <property type="term" value="F:RNA binding"/>
    <property type="evidence" value="ECO:0007669"/>
    <property type="project" value="InterPro"/>
</dbReference>
<dbReference type="Gene3D" id="1.25.40.10">
    <property type="entry name" value="Tetratricopeptide repeat domain"/>
    <property type="match status" value="3"/>
</dbReference>
<dbReference type="InterPro" id="IPR046848">
    <property type="entry name" value="E_motif"/>
</dbReference>
<dbReference type="GO" id="GO:0009451">
    <property type="term" value="P:RNA modification"/>
    <property type="evidence" value="ECO:0007669"/>
    <property type="project" value="InterPro"/>
</dbReference>
<feature type="repeat" description="PPR" evidence="2">
    <location>
        <begin position="331"/>
        <end position="367"/>
    </location>
</feature>
<dbReference type="NCBIfam" id="TIGR00756">
    <property type="entry name" value="PPR"/>
    <property type="match status" value="5"/>
</dbReference>
<dbReference type="PROSITE" id="PS51375">
    <property type="entry name" value="PPR"/>
    <property type="match status" value="4"/>
</dbReference>
<dbReference type="FunFam" id="1.25.40.10:FF:000348">
    <property type="entry name" value="Pentatricopeptide repeat-containing protein chloroplastic"/>
    <property type="match status" value="1"/>
</dbReference>
<dbReference type="PANTHER" id="PTHR47926:SF391">
    <property type="entry name" value="TETRATRICOPEPTIDE-LIKE HELICAL DOMAIN SUPERFAMILY"/>
    <property type="match status" value="1"/>
</dbReference>
<feature type="compositionally biased region" description="Polar residues" evidence="3">
    <location>
        <begin position="507"/>
        <end position="521"/>
    </location>
</feature>
<feature type="region of interest" description="Disordered" evidence="3">
    <location>
        <begin position="499"/>
        <end position="521"/>
    </location>
</feature>
<evidence type="ECO:0000256" key="3">
    <source>
        <dbReference type="SAM" id="MobiDB-lite"/>
    </source>
</evidence>
<feature type="repeat" description="PPR" evidence="2">
    <location>
        <begin position="95"/>
        <end position="129"/>
    </location>
</feature>
<dbReference type="Pfam" id="PF20431">
    <property type="entry name" value="E_motif"/>
    <property type="match status" value="1"/>
</dbReference>
<dbReference type="InterPro" id="IPR011990">
    <property type="entry name" value="TPR-like_helical_dom_sf"/>
</dbReference>
<dbReference type="AlphaFoldDB" id="A0A7I8KB75"/>
<sequence>MAAISGGRGAASRLPGSEAAAERRVIRAAEGCANMAQLRRLHGVLVRHHHRLGNPSLVLAKLLRFAAVSPGGDLRYASRLIFHGLHHEEIHARGSAFFYNTLIRGLAACADPSPAVSLYKIMRRRSVPPDQFSFTFLIKAKARCSARSPAGGGDVHALALKHGCLSPSVPHVHNALIHLYATSGIPTDAHQMFDEMLEPDVVSWSGLLAAQLTAGDLDGARRVFDSMAMRDVVSWTAMISGYAQGGRPLQALALFESMPPAMQPDEVTLVGVVSACAAAGDLDTGAAVHRYADEKRLGWMVSLRNALIDMYAKCGCMEKAREVFEGTTRRNSITWNSMISAHAVHGDVEAALRLFWQLAAGEGGVAPDAATFLAALSACAHGGWVEEGRRVLESMRRHGVAPAAEHYGCVVDMLGRAGRLEEAHRLVAGVLPLSCNHVLWGALLGACRIHGDVAMAERAVGELLRLRPAEGGYYLLLAGVYAAAGRHSDADEIRRRMNQDGAVKNPAHSTLRLSSSAPDDH</sequence>
<protein>
    <submittedName>
        <fullName evidence="4">Uncharacterized protein</fullName>
    </submittedName>
</protein>
<keyword evidence="5" id="KW-1185">Reference proteome</keyword>
<dbReference type="FunFam" id="1.25.40.10:FF:000345">
    <property type="entry name" value="Pentatricopeptide repeat-containing protein"/>
    <property type="match status" value="1"/>
</dbReference>
<reference evidence="4" key="1">
    <citation type="submission" date="2020-02" db="EMBL/GenBank/DDBJ databases">
        <authorList>
            <person name="Scholz U."/>
            <person name="Mascher M."/>
            <person name="Fiebig A."/>
        </authorList>
    </citation>
    <scope>NUCLEOTIDE SEQUENCE</scope>
</reference>
<keyword evidence="1" id="KW-0677">Repeat</keyword>
<organism evidence="4 5">
    <name type="scientific">Spirodela intermedia</name>
    <name type="common">Intermediate duckweed</name>
    <dbReference type="NCBI Taxonomy" id="51605"/>
    <lineage>
        <taxon>Eukaryota</taxon>
        <taxon>Viridiplantae</taxon>
        <taxon>Streptophyta</taxon>
        <taxon>Embryophyta</taxon>
        <taxon>Tracheophyta</taxon>
        <taxon>Spermatophyta</taxon>
        <taxon>Magnoliopsida</taxon>
        <taxon>Liliopsida</taxon>
        <taxon>Araceae</taxon>
        <taxon>Lemnoideae</taxon>
        <taxon>Spirodela</taxon>
    </lineage>
</organism>
<feature type="repeat" description="PPR" evidence="2">
    <location>
        <begin position="368"/>
        <end position="402"/>
    </location>
</feature>
<dbReference type="SUPFAM" id="SSF48452">
    <property type="entry name" value="TPR-like"/>
    <property type="match status" value="1"/>
</dbReference>
<dbReference type="InterPro" id="IPR002885">
    <property type="entry name" value="PPR_rpt"/>
</dbReference>
<evidence type="ECO:0000256" key="2">
    <source>
        <dbReference type="PROSITE-ProRule" id="PRU00708"/>
    </source>
</evidence>
<dbReference type="Pfam" id="PF01535">
    <property type="entry name" value="PPR"/>
    <property type="match status" value="6"/>
</dbReference>
<evidence type="ECO:0000313" key="4">
    <source>
        <dbReference type="EMBL" id="CAA7395020.1"/>
    </source>
</evidence>
<accession>A0A7I8KB75</accession>
<dbReference type="Proteomes" id="UP000663760">
    <property type="component" value="Chromosome 4"/>
</dbReference>
<name>A0A7I8KB75_SPIIN</name>
<dbReference type="OrthoDB" id="185373at2759"/>
<dbReference type="EMBL" id="LR746267">
    <property type="protein sequence ID" value="CAA7395020.1"/>
    <property type="molecule type" value="Genomic_DNA"/>
</dbReference>
<dbReference type="Pfam" id="PF13041">
    <property type="entry name" value="PPR_2"/>
    <property type="match status" value="1"/>
</dbReference>
<proteinExistence type="predicted"/>
<dbReference type="PANTHER" id="PTHR47926">
    <property type="entry name" value="PENTATRICOPEPTIDE REPEAT-CONTAINING PROTEIN"/>
    <property type="match status" value="1"/>
</dbReference>